<dbReference type="PROSITE" id="PS01076">
    <property type="entry name" value="ACETATE_KINASE_2"/>
    <property type="match status" value="1"/>
</dbReference>
<dbReference type="SUPFAM" id="SSF53067">
    <property type="entry name" value="Actin-like ATPase domain"/>
    <property type="match status" value="2"/>
</dbReference>
<evidence type="ECO:0000256" key="9">
    <source>
        <dbReference type="HAMAP-Rule" id="MF_00542"/>
    </source>
</evidence>
<reference evidence="11 12" key="1">
    <citation type="submission" date="2018-03" db="EMBL/GenBank/DDBJ databases">
        <title>Genome sequence of Moorella stamsii DSM 26217.</title>
        <authorList>
            <person name="Poehlein A."/>
            <person name="Daniel R."/>
        </authorList>
    </citation>
    <scope>NUCLEOTIDE SEQUENCE [LARGE SCALE GENOMIC DNA]</scope>
    <source>
        <strain evidence="12">DSM 26217</strain>
    </source>
</reference>
<evidence type="ECO:0000256" key="5">
    <source>
        <dbReference type="ARBA" id="ARBA00022741"/>
    </source>
</evidence>
<proteinExistence type="inferred from homology"/>
<dbReference type="PANTHER" id="PTHR21060:SF3">
    <property type="entry name" value="BUTYRATE KINASE 2-RELATED"/>
    <property type="match status" value="1"/>
</dbReference>
<dbReference type="CDD" id="cd24011">
    <property type="entry name" value="ASKHA_NBD_BK"/>
    <property type="match status" value="1"/>
</dbReference>
<keyword evidence="4 9" id="KW-0808">Transferase</keyword>
<dbReference type="EMBL" id="PVXL01000035">
    <property type="protein sequence ID" value="PRR73966.1"/>
    <property type="molecule type" value="Genomic_DNA"/>
</dbReference>
<dbReference type="AlphaFoldDB" id="A0A9X7J3N8"/>
<dbReference type="InterPro" id="IPR000890">
    <property type="entry name" value="Aliphatic_acid_kin_short-chain"/>
</dbReference>
<dbReference type="InterPro" id="IPR043129">
    <property type="entry name" value="ATPase_NBD"/>
</dbReference>
<dbReference type="GO" id="GO:0008776">
    <property type="term" value="F:acetate kinase activity"/>
    <property type="evidence" value="ECO:0007669"/>
    <property type="project" value="TreeGrafter"/>
</dbReference>
<evidence type="ECO:0000256" key="6">
    <source>
        <dbReference type="ARBA" id="ARBA00022777"/>
    </source>
</evidence>
<dbReference type="NCBIfam" id="NF002834">
    <property type="entry name" value="PRK03011.1-5"/>
    <property type="match status" value="1"/>
</dbReference>
<dbReference type="EC" id="2.7.2.7" evidence="9"/>
<dbReference type="PROSITE" id="PS01075">
    <property type="entry name" value="ACETATE_KINASE_1"/>
    <property type="match status" value="1"/>
</dbReference>
<comment type="catalytic activity">
    <reaction evidence="8 9">
        <text>butanoate + ATP = butanoyl phosphate + ADP</text>
        <dbReference type="Rhea" id="RHEA:13585"/>
        <dbReference type="ChEBI" id="CHEBI:17968"/>
        <dbReference type="ChEBI" id="CHEBI:30616"/>
        <dbReference type="ChEBI" id="CHEBI:58079"/>
        <dbReference type="ChEBI" id="CHEBI:456216"/>
        <dbReference type="EC" id="2.7.2.7"/>
    </reaction>
</comment>
<evidence type="ECO:0000256" key="1">
    <source>
        <dbReference type="ARBA" id="ARBA00004496"/>
    </source>
</evidence>
<sequence>MMSQEVFYILAINPGSTSTKLTVYENEKPLFQKTVYHSARELSSFDGDISAQYEYRKEQVLKYLAQSDFDLAKLSAVVGRGGLLKPIEGGVYLIDERVIEDALIGVQGQHASNLGVQLAKGIADNYGVPSFFVDPPSVDEFEPLARLSGLPELPRRSILHALNLKAVGRRMAGDIGRKFEDLNLILTHLGGGISVVASRRGRFIDGNNATEEGPFSPERSGHVPVRGLIQLCYSGKYNARELDRKLVGQGGLVAYLGTNDASEVEKRVKSGDAKARLVFEAMAYQVSKEIGAMACVLAGKVDYIVLTGGLAFSEIFTGWVRGRTHWIAPVLVYPGEEEMRAMVEGALRVLRGEEKPRVYP</sequence>
<keyword evidence="12" id="KW-1185">Reference proteome</keyword>
<dbReference type="HAMAP" id="MF_00542">
    <property type="entry name" value="Butyrate_kinase"/>
    <property type="match status" value="1"/>
</dbReference>
<organism evidence="11 12">
    <name type="scientific">Neomoorella stamsii</name>
    <dbReference type="NCBI Taxonomy" id="1266720"/>
    <lineage>
        <taxon>Bacteria</taxon>
        <taxon>Bacillati</taxon>
        <taxon>Bacillota</taxon>
        <taxon>Clostridia</taxon>
        <taxon>Neomoorellales</taxon>
        <taxon>Neomoorellaceae</taxon>
        <taxon>Neomoorella</taxon>
    </lineage>
</organism>
<dbReference type="PANTHER" id="PTHR21060">
    <property type="entry name" value="ACETATE KINASE"/>
    <property type="match status" value="1"/>
</dbReference>
<evidence type="ECO:0000313" key="12">
    <source>
        <dbReference type="Proteomes" id="UP000239430"/>
    </source>
</evidence>
<evidence type="ECO:0000313" key="11">
    <source>
        <dbReference type="EMBL" id="PRR73966.1"/>
    </source>
</evidence>
<evidence type="ECO:0000256" key="3">
    <source>
        <dbReference type="ARBA" id="ARBA00022490"/>
    </source>
</evidence>
<dbReference type="PIRSF" id="PIRSF036458">
    <property type="entry name" value="Butyrate_kin"/>
    <property type="match status" value="1"/>
</dbReference>
<keyword evidence="6 9" id="KW-0418">Kinase</keyword>
<dbReference type="InterPro" id="IPR011245">
    <property type="entry name" value="Butyrate_kin"/>
</dbReference>
<evidence type="ECO:0000256" key="4">
    <source>
        <dbReference type="ARBA" id="ARBA00022679"/>
    </source>
</evidence>
<protein>
    <recommendedName>
        <fullName evidence="9">Probable butyrate kinase</fullName>
        <shortName evidence="9">BK</shortName>
        <ecNumber evidence="9">2.7.2.7</ecNumber>
    </recommendedName>
    <alternativeName>
        <fullName evidence="9">Branched-chain carboxylic acid kinase</fullName>
    </alternativeName>
</protein>
<accession>A0A9X7J3N8</accession>
<comment type="similarity">
    <text evidence="2 9 10">Belongs to the acetokinase family.</text>
</comment>
<evidence type="ECO:0000256" key="8">
    <source>
        <dbReference type="ARBA" id="ARBA00048596"/>
    </source>
</evidence>
<dbReference type="PRINTS" id="PR00471">
    <property type="entry name" value="ACETATEKNASE"/>
</dbReference>
<gene>
    <name evidence="11" type="primary">buk2</name>
    <name evidence="9" type="synonym">buk</name>
    <name evidence="11" type="ORF">MOST_11800</name>
</gene>
<comment type="caution">
    <text evidence="11">The sequence shown here is derived from an EMBL/GenBank/DDBJ whole genome shotgun (WGS) entry which is preliminary data.</text>
</comment>
<dbReference type="Proteomes" id="UP000239430">
    <property type="component" value="Unassembled WGS sequence"/>
</dbReference>
<evidence type="ECO:0000256" key="7">
    <source>
        <dbReference type="ARBA" id="ARBA00022840"/>
    </source>
</evidence>
<keyword evidence="7 9" id="KW-0067">ATP-binding</keyword>
<dbReference type="Gene3D" id="3.30.420.40">
    <property type="match status" value="2"/>
</dbReference>
<keyword evidence="5 9" id="KW-0547">Nucleotide-binding</keyword>
<dbReference type="GO" id="GO:0005737">
    <property type="term" value="C:cytoplasm"/>
    <property type="evidence" value="ECO:0007669"/>
    <property type="project" value="UniProtKB-SubCell"/>
</dbReference>
<dbReference type="GO" id="GO:0005524">
    <property type="term" value="F:ATP binding"/>
    <property type="evidence" value="ECO:0007669"/>
    <property type="project" value="UniProtKB-KW"/>
</dbReference>
<evidence type="ECO:0000256" key="10">
    <source>
        <dbReference type="RuleBase" id="RU003835"/>
    </source>
</evidence>
<dbReference type="GO" id="GO:0047761">
    <property type="term" value="F:butyrate kinase activity"/>
    <property type="evidence" value="ECO:0007669"/>
    <property type="project" value="UniProtKB-UniRule"/>
</dbReference>
<comment type="subcellular location">
    <subcellularLocation>
        <location evidence="1 9">Cytoplasm</location>
    </subcellularLocation>
</comment>
<dbReference type="InterPro" id="IPR023865">
    <property type="entry name" value="Aliphatic_acid_kinase_CS"/>
</dbReference>
<dbReference type="NCBIfam" id="TIGR02707">
    <property type="entry name" value="butyr_kinase"/>
    <property type="match status" value="1"/>
</dbReference>
<keyword evidence="3 9" id="KW-0963">Cytoplasm</keyword>
<name>A0A9X7J3N8_9FIRM</name>
<evidence type="ECO:0000256" key="2">
    <source>
        <dbReference type="ARBA" id="ARBA00008748"/>
    </source>
</evidence>
<dbReference type="Pfam" id="PF00871">
    <property type="entry name" value="Acetate_kinase"/>
    <property type="match status" value="1"/>
</dbReference>
<dbReference type="GO" id="GO:0006083">
    <property type="term" value="P:acetate metabolic process"/>
    <property type="evidence" value="ECO:0007669"/>
    <property type="project" value="TreeGrafter"/>
</dbReference>